<keyword evidence="10" id="KW-1185">Reference proteome</keyword>
<feature type="compositionally biased region" description="Basic and acidic residues" evidence="7">
    <location>
        <begin position="99"/>
        <end position="112"/>
    </location>
</feature>
<sequence>MPAPNRVYRLQIETLSPLCILSGGRLYEEVDFYIDQNNKTTYVINSNAALELALQRWVGRQPSPEQQRARLMERKERLERRKQQNKNEIKRFDQSPPRDPVKAEREKQRLETEAEKIKQEFAKLRAEWEEFEATGGQGPAVPPELLANSGVSDLLTSKLLTTADFTADSPIVRYSYTGTPEVKTGQSEILACVKDVYDRLYVPGSSLKGALRTVLAWALAPTRAAQQPLSFTAANDNRKAAAQIEQAIFHGLKQQDGKRVSHALLLDVLRTVHIGDSRPLAQAPVLLQVRVFPKGSPITVEAIPAGVTLTAVLQIEQYPFQSPIARQIIDFGDWATYLQPAQIAAWGRQRAKVLIESEQRYFNGRADAANLSKFYADLRSRLDQLDGTNAFLAPIGWGAGWQSKTLADRLRDTPQREEQFVQAVKKYNMKLNHQRSERFRAHDVFPATRKVIVRNKQALLPLGWVCITIGD</sequence>
<evidence type="ECO:0000256" key="2">
    <source>
        <dbReference type="ARBA" id="ARBA00006680"/>
    </source>
</evidence>
<gene>
    <name evidence="9" type="ordered locus">Cagg_3447</name>
</gene>
<evidence type="ECO:0000256" key="3">
    <source>
        <dbReference type="ARBA" id="ARBA00016113"/>
    </source>
</evidence>
<dbReference type="InterPro" id="IPR010173">
    <property type="entry name" value="CRISPR-assoc_Csm5"/>
</dbReference>
<dbReference type="EMBL" id="CP001337">
    <property type="protein sequence ID" value="ACL26289.1"/>
    <property type="molecule type" value="Genomic_DNA"/>
</dbReference>
<evidence type="ECO:0000256" key="6">
    <source>
        <dbReference type="ARBA" id="ARBA00031720"/>
    </source>
</evidence>
<evidence type="ECO:0000313" key="10">
    <source>
        <dbReference type="Proteomes" id="UP000002508"/>
    </source>
</evidence>
<protein>
    <recommendedName>
        <fullName evidence="3">CRISPR system Cms protein Csm5</fullName>
    </recommendedName>
    <alternativeName>
        <fullName evidence="6">CRISPR type III A-associated protein Csm5</fullName>
    </alternativeName>
</protein>
<comment type="similarity">
    <text evidence="2">Belongs to the CRISPR-associated Csm5 family.</text>
</comment>
<dbReference type="InterPro" id="IPR005537">
    <property type="entry name" value="RAMP_III_fam"/>
</dbReference>
<feature type="region of interest" description="Disordered" evidence="7">
    <location>
        <begin position="75"/>
        <end position="112"/>
    </location>
</feature>
<dbReference type="NCBIfam" id="TIGR01899">
    <property type="entry name" value="cas_TM1807_csm5"/>
    <property type="match status" value="1"/>
</dbReference>
<dbReference type="HOGENOM" id="CLU_579641_0_0_0"/>
<evidence type="ECO:0000256" key="1">
    <source>
        <dbReference type="ARBA" id="ARBA00003088"/>
    </source>
</evidence>
<dbReference type="RefSeq" id="WP_015942136.1">
    <property type="nucleotide sequence ID" value="NC_011831.1"/>
</dbReference>
<dbReference type="Pfam" id="PF03787">
    <property type="entry name" value="RAMPs"/>
    <property type="match status" value="1"/>
</dbReference>
<reference evidence="9" key="1">
    <citation type="submission" date="2008-12" db="EMBL/GenBank/DDBJ databases">
        <title>Complete sequence of Chloroflexus aggregans DSM 9485.</title>
        <authorList>
            <consortium name="US DOE Joint Genome Institute"/>
            <person name="Lucas S."/>
            <person name="Copeland A."/>
            <person name="Lapidus A."/>
            <person name="Glavina del Rio T."/>
            <person name="Dalin E."/>
            <person name="Tice H."/>
            <person name="Pitluck S."/>
            <person name="Foster B."/>
            <person name="Larimer F."/>
            <person name="Land M."/>
            <person name="Hauser L."/>
            <person name="Kyrpides N."/>
            <person name="Mikhailova N."/>
            <person name="Bryant D."/>
            <person name="Richardson P."/>
        </authorList>
    </citation>
    <scope>NUCLEOTIDE SEQUENCE</scope>
    <source>
        <strain evidence="9">DSM 9485</strain>
    </source>
</reference>
<dbReference type="PANTHER" id="PTHR38007:SF1">
    <property type="entry name" value="CRISPR SYSTEM CMS PROTEIN CSM5"/>
    <property type="match status" value="1"/>
</dbReference>
<dbReference type="OrthoDB" id="24360at2"/>
<dbReference type="Proteomes" id="UP000002508">
    <property type="component" value="Chromosome"/>
</dbReference>
<dbReference type="GO" id="GO:0051607">
    <property type="term" value="P:defense response to virus"/>
    <property type="evidence" value="ECO:0007669"/>
    <property type="project" value="UniProtKB-KW"/>
</dbReference>
<feature type="domain" description="CRISPR type III-associated protein" evidence="8">
    <location>
        <begin position="157"/>
        <end position="259"/>
    </location>
</feature>
<feature type="compositionally biased region" description="Basic and acidic residues" evidence="7">
    <location>
        <begin position="75"/>
        <end position="93"/>
    </location>
</feature>
<dbReference type="PANTHER" id="PTHR38007">
    <property type="entry name" value="CRISPR SYSTEM CMS PROTEIN CSM5"/>
    <property type="match status" value="1"/>
</dbReference>
<comment type="function">
    <text evidence="1">This subunit might be involved in maturation of a crRNA intermediate to its mature form.</text>
</comment>
<dbReference type="eggNOG" id="COG1332">
    <property type="taxonomic scope" value="Bacteria"/>
</dbReference>
<evidence type="ECO:0000256" key="7">
    <source>
        <dbReference type="SAM" id="MobiDB-lite"/>
    </source>
</evidence>
<keyword evidence="5" id="KW-0051">Antiviral defense</keyword>
<evidence type="ECO:0000256" key="5">
    <source>
        <dbReference type="ARBA" id="ARBA00023118"/>
    </source>
</evidence>
<keyword evidence="4" id="KW-0694">RNA-binding</keyword>
<evidence type="ECO:0000313" key="9">
    <source>
        <dbReference type="EMBL" id="ACL26289.1"/>
    </source>
</evidence>
<dbReference type="GO" id="GO:0003723">
    <property type="term" value="F:RNA binding"/>
    <property type="evidence" value="ECO:0007669"/>
    <property type="project" value="UniProtKB-KW"/>
</dbReference>
<name>B8G914_CHLAD</name>
<accession>B8G914</accession>
<evidence type="ECO:0000259" key="8">
    <source>
        <dbReference type="Pfam" id="PF03787"/>
    </source>
</evidence>
<dbReference type="STRING" id="326427.Cagg_3447"/>
<evidence type="ECO:0000256" key="4">
    <source>
        <dbReference type="ARBA" id="ARBA00022884"/>
    </source>
</evidence>
<proteinExistence type="inferred from homology"/>
<dbReference type="KEGG" id="cag:Cagg_3447"/>
<dbReference type="AlphaFoldDB" id="B8G914"/>
<organism evidence="9 10">
    <name type="scientific">Chloroflexus aggregans (strain MD-66 / DSM 9485)</name>
    <dbReference type="NCBI Taxonomy" id="326427"/>
    <lineage>
        <taxon>Bacteria</taxon>
        <taxon>Bacillati</taxon>
        <taxon>Chloroflexota</taxon>
        <taxon>Chloroflexia</taxon>
        <taxon>Chloroflexales</taxon>
        <taxon>Chloroflexineae</taxon>
        <taxon>Chloroflexaceae</taxon>
        <taxon>Chloroflexus</taxon>
    </lineage>
</organism>